<keyword evidence="4" id="KW-0744">Spermatogenesis</keyword>
<dbReference type="Gene3D" id="3.30.160.20">
    <property type="match status" value="1"/>
</dbReference>
<dbReference type="Pfam" id="PF00567">
    <property type="entry name" value="TUDOR"/>
    <property type="match status" value="3"/>
</dbReference>
<dbReference type="PANTHER" id="PTHR22948">
    <property type="entry name" value="TUDOR DOMAIN CONTAINING PROTEIN"/>
    <property type="match status" value="1"/>
</dbReference>
<dbReference type="SUPFAM" id="SSF54768">
    <property type="entry name" value="dsRNA-binding domain-like"/>
    <property type="match status" value="1"/>
</dbReference>
<evidence type="ECO:0000259" key="5">
    <source>
        <dbReference type="PROSITE" id="PS50304"/>
    </source>
</evidence>
<dbReference type="InterPro" id="IPR050621">
    <property type="entry name" value="Tudor_domain_containing"/>
</dbReference>
<dbReference type="OrthoDB" id="10034606at2759"/>
<dbReference type="GO" id="GO:0005737">
    <property type="term" value="C:cytoplasm"/>
    <property type="evidence" value="ECO:0007669"/>
    <property type="project" value="UniProtKB-SubCell"/>
</dbReference>
<dbReference type="PANTHER" id="PTHR22948:SF29">
    <property type="entry name" value="FI02030P-RELATED"/>
    <property type="match status" value="1"/>
</dbReference>
<name>A0A7M7GTI8_APIME</name>
<accession>A0A7M7GTI8</accession>
<dbReference type="CDD" id="cd09972">
    <property type="entry name" value="LOTUS_TDRD_OSKAR"/>
    <property type="match status" value="1"/>
</dbReference>
<accession>A0A8B6YWZ0</accession>
<dbReference type="SMART" id="SM00333">
    <property type="entry name" value="TUDOR"/>
    <property type="match status" value="2"/>
</dbReference>
<reference evidence="9" key="2">
    <citation type="submission" date="2025-04" db="UniProtKB">
        <authorList>
            <consortium name="RefSeq"/>
        </authorList>
    </citation>
    <scope>IDENTIFICATION</scope>
    <source>
        <strain evidence="9">DH4</strain>
        <tissue evidence="9">Whole body</tissue>
    </source>
</reference>
<dbReference type="AlphaFoldDB" id="A0A7M7GTI8"/>
<dbReference type="InterPro" id="IPR041966">
    <property type="entry name" value="LOTUS-like"/>
</dbReference>
<dbReference type="PROSITE" id="PS51644">
    <property type="entry name" value="HTH_OST"/>
    <property type="match status" value="1"/>
</dbReference>
<sequence length="1116" mass="125919">MRYLKKEKEAIMEREEVIKNLRACLISSKGGVKMEDLNRDYKMLIDENIPFRKLGYQSLVAFLRTVQSVRIIEKAGECFVEAIPSEESAHITKLIARQKTVTRKYKKLVNTRKPTPFRQPMMTKKNVHNKSGNNNVYSQINGRQNISFSAMSTKITIHQNNEKPRYIQSNCGIPPSSPSKRLKDKQMNSVLSSNQSIINKPRDESQIKNNLKAITPVISQKPKTADNNLEMLPKKTSNLSNRLKVNSNISSLLNLHTNISTSSHEPKVLSPLSPGQVLADGNITKLQQSSINSIIPLDNIKKNIPKPQHIDPRNELKKRANALNLPEPVYQICPTTIKNTKEPTVFAQVKIGPHGYSSYPEEARSEDEAQKLAAKFALLDLTEKYGLSFSFNETKDKNVIKGRVLSIIDAHPNGIFMHQIPMYYKQQFEEILPGNWEKTIEASPEIILEKGVDNSVILRRFISSPEKIRNIISSKTDKIQLNPIGPVAPGQLQLPEEDFWIVSVTCVMSTIEIWVRIVGDAYSEQFDIMSTEMSQHYSKIQQSIKPLVIETGNYYVIFEDESWHRVRCVDYNVANGMVTVSFIDYGDEDTFHYSKLQILDKKFCVLPAQALRLCLSGLEDFSDCDSIVNQAEKLLLDRAFYVEVLSRNKDQNKPSATVVFYDTDGPDDINLNIELFKQILQSVIVAPKLDIEGQVSEVFISHIEQNGDIYVQVQCESMKLLVSLLNRLICTGLNSEDLENCIVTTVDSSKTYFVSVNNNWYRGKLLSDDSYNQLNAFLIDFGKTVTTTKNNLLSLETLSQVLASYPPQALKVHLHNIDKSMFNEKMVAKLAELAPKGESLLVKVVSSLNGIPVVELFKRIQPSNMLVSVNNTLALEEELTKTHGDGNNNVKPRKRIERINSKLAGDDDDEVVKSLKPPKISGIGEYFDVHVTMAAHPGNFTIQPFDDKQLLETMMISLQEACQTYKGSAPTLELIKEGKLYAAQHIDGHWYRVCISSIIKENMVSVYFCDFGDVSVLPLNKLQPLKSQFLELPYQAIKARLAGIRPINVDWSVEDSLRFQELVVDKNFVSIVVESKPDGLSPADTILGLKLIDVNTAEDIYIDRLLVEEGRATVID</sequence>
<dbReference type="Gene3D" id="3.30.420.610">
    <property type="entry name" value="LOTUS domain-like"/>
    <property type="match status" value="2"/>
</dbReference>
<evidence type="ECO:0000256" key="4">
    <source>
        <dbReference type="ARBA" id="ARBA00022871"/>
    </source>
</evidence>
<protein>
    <submittedName>
        <fullName evidence="9">Tudor domain-containing protein 7 isoform X1</fullName>
    </submittedName>
</protein>
<dbReference type="RefSeq" id="XP_006562405.1">
    <property type="nucleotide sequence ID" value="XM_006562342.3"/>
</dbReference>
<evidence type="ECO:0000259" key="6">
    <source>
        <dbReference type="PROSITE" id="PS51644"/>
    </source>
</evidence>
<evidence type="ECO:0000256" key="3">
    <source>
        <dbReference type="ARBA" id="ARBA00022737"/>
    </source>
</evidence>
<keyword evidence="3" id="KW-0677">Repeat</keyword>
<keyword evidence="8" id="KW-1185">Reference proteome</keyword>
<dbReference type="InterPro" id="IPR035437">
    <property type="entry name" value="SNase_OB-fold_sf"/>
</dbReference>
<comment type="subcellular location">
    <subcellularLocation>
        <location evidence="1">Cytoplasm</location>
    </subcellularLocation>
</comment>
<dbReference type="GO" id="GO:0007283">
    <property type="term" value="P:spermatogenesis"/>
    <property type="evidence" value="ECO:0007669"/>
    <property type="project" value="UniProtKB-KW"/>
</dbReference>
<organism evidence="7">
    <name type="scientific">Apis mellifera</name>
    <name type="common">Honeybee</name>
    <dbReference type="NCBI Taxonomy" id="7460"/>
    <lineage>
        <taxon>Eukaryota</taxon>
        <taxon>Metazoa</taxon>
        <taxon>Ecdysozoa</taxon>
        <taxon>Arthropoda</taxon>
        <taxon>Hexapoda</taxon>
        <taxon>Insecta</taxon>
        <taxon>Pterygota</taxon>
        <taxon>Neoptera</taxon>
        <taxon>Endopterygota</taxon>
        <taxon>Hymenoptera</taxon>
        <taxon>Apocrita</taxon>
        <taxon>Aculeata</taxon>
        <taxon>Apoidea</taxon>
        <taxon>Anthophila</taxon>
        <taxon>Apidae</taxon>
        <taxon>Apis</taxon>
    </lineage>
</organism>
<evidence type="ECO:0000313" key="8">
    <source>
        <dbReference type="Proteomes" id="UP000005203"/>
    </source>
</evidence>
<evidence type="ECO:0000313" key="7">
    <source>
        <dbReference type="EnsemblMetazoa" id="XP_006562405"/>
    </source>
</evidence>
<dbReference type="InterPro" id="IPR002999">
    <property type="entry name" value="Tudor"/>
</dbReference>
<reference evidence="7" key="1">
    <citation type="submission" date="2021-01" db="UniProtKB">
        <authorList>
            <consortium name="EnsemblMetazoa"/>
        </authorList>
    </citation>
    <scope>IDENTIFICATION</scope>
    <source>
        <strain evidence="7">DH4</strain>
    </source>
</reference>
<gene>
    <name evidence="7" type="primary">726241</name>
    <name evidence="9" type="synonym">LOC726241</name>
</gene>
<dbReference type="PROSITE" id="PS50304">
    <property type="entry name" value="TUDOR"/>
    <property type="match status" value="1"/>
</dbReference>
<dbReference type="SUPFAM" id="SSF63748">
    <property type="entry name" value="Tudor/PWWP/MBT"/>
    <property type="match status" value="3"/>
</dbReference>
<dbReference type="GO" id="GO:0030154">
    <property type="term" value="P:cell differentiation"/>
    <property type="evidence" value="ECO:0007669"/>
    <property type="project" value="UniProtKB-ARBA"/>
</dbReference>
<proteinExistence type="predicted"/>
<dbReference type="Gene3D" id="2.40.50.90">
    <property type="match status" value="3"/>
</dbReference>
<dbReference type="InterPro" id="IPR025605">
    <property type="entry name" value="OST-HTH/LOTUS_dom"/>
</dbReference>
<dbReference type="EnsemblMetazoa" id="XM_006562342">
    <property type="protein sequence ID" value="XP_006562405"/>
    <property type="gene ID" value="LOC726241"/>
</dbReference>
<dbReference type="Pfam" id="PF12872">
    <property type="entry name" value="OST-HTH"/>
    <property type="match status" value="1"/>
</dbReference>
<evidence type="ECO:0000256" key="2">
    <source>
        <dbReference type="ARBA" id="ARBA00022490"/>
    </source>
</evidence>
<feature type="domain" description="HTH OST-type" evidence="6">
    <location>
        <begin position="13"/>
        <end position="84"/>
    </location>
</feature>
<keyword evidence="4" id="KW-0221">Differentiation</keyword>
<dbReference type="Gene3D" id="2.30.30.140">
    <property type="match status" value="3"/>
</dbReference>
<keyword evidence="2" id="KW-0963">Cytoplasm</keyword>
<feature type="domain" description="Tudor" evidence="5">
    <location>
        <begin position="974"/>
        <end position="1032"/>
    </location>
</feature>
<evidence type="ECO:0000256" key="1">
    <source>
        <dbReference type="ARBA" id="ARBA00004496"/>
    </source>
</evidence>
<evidence type="ECO:0000313" key="9">
    <source>
        <dbReference type="RefSeq" id="XP_006562405.1"/>
    </source>
</evidence>
<dbReference type="Proteomes" id="UP000005203">
    <property type="component" value="Linkage group LG10"/>
</dbReference>